<evidence type="ECO:0000256" key="6">
    <source>
        <dbReference type="ARBA" id="ARBA00022989"/>
    </source>
</evidence>
<dbReference type="InterPro" id="IPR020846">
    <property type="entry name" value="MFS_dom"/>
</dbReference>
<keyword evidence="4" id="KW-1003">Cell membrane</keyword>
<keyword evidence="7 8" id="KW-0472">Membrane</keyword>
<keyword evidence="6 8" id="KW-1133">Transmembrane helix</keyword>
<comment type="similarity">
    <text evidence="2 8">Belongs to the major facilitator superfamily. Bcr/CmlA family.</text>
</comment>
<dbReference type="AlphaFoldDB" id="A0A1H5T7I9"/>
<protein>
    <recommendedName>
        <fullName evidence="8">Bcr/CflA family efflux transporter</fullName>
    </recommendedName>
</protein>
<dbReference type="CDD" id="cd17320">
    <property type="entry name" value="MFS_MdfA_MDR_like"/>
    <property type="match status" value="1"/>
</dbReference>
<dbReference type="InterPro" id="IPR004812">
    <property type="entry name" value="Efflux_drug-R_Bcr/CmlA"/>
</dbReference>
<feature type="transmembrane region" description="Helical" evidence="8">
    <location>
        <begin position="314"/>
        <end position="335"/>
    </location>
</feature>
<evidence type="ECO:0000313" key="10">
    <source>
        <dbReference type="Proteomes" id="UP000185739"/>
    </source>
</evidence>
<feature type="transmembrane region" description="Helical" evidence="8">
    <location>
        <begin position="205"/>
        <end position="230"/>
    </location>
</feature>
<keyword evidence="10" id="KW-1185">Reference proteome</keyword>
<dbReference type="PANTHER" id="PTHR43124">
    <property type="entry name" value="PURINE EFFLUX PUMP PBUE"/>
    <property type="match status" value="1"/>
</dbReference>
<dbReference type="OrthoDB" id="9814303at2"/>
<sequence length="399" mass="41851">MTPSPISARLATLLAALAAIGPFAVDTYLPAFPHIRAELGASQIEVQQTLTVFMAMLALMVLWHGALADRFGRRRVLLAATAVFALASLACALAPTIEWLWAGRALQGMSGGAGMVVGRAVIRDLHDGAQAQRLMARVMMIFGLAPAVAPLLGAALLALAGWRAIFLFLAAFGAGLAWLTWRYLPETLDPGARQALHPASLLRGYASVLGHPAFLLLAVVAAVNFNGFFIYLMSAPVFVLEHLQLSETGFAWLFVPSVGGMMIGSMLSERMAGSWSPRRTIGVGFAVMVGAAVLNLGVAVLLPPGVPQSVLPVGLFTLGLALVSPSLSLLALDLFPARRGLASSCQAFLQLGLNAFTAGVLAPLLWGSTVSLAVGMGVFVAFGLLAFALWLRGGFPARR</sequence>
<dbReference type="Proteomes" id="UP000185739">
    <property type="component" value="Chromosome"/>
</dbReference>
<evidence type="ECO:0000256" key="3">
    <source>
        <dbReference type="ARBA" id="ARBA00022448"/>
    </source>
</evidence>
<feature type="transmembrane region" description="Helical" evidence="8">
    <location>
        <begin position="347"/>
        <end position="366"/>
    </location>
</feature>
<organism evidence="9 10">
    <name type="scientific">Thauera chlorobenzoica</name>
    <dbReference type="NCBI Taxonomy" id="96773"/>
    <lineage>
        <taxon>Bacteria</taxon>
        <taxon>Pseudomonadati</taxon>
        <taxon>Pseudomonadota</taxon>
        <taxon>Betaproteobacteria</taxon>
        <taxon>Rhodocyclales</taxon>
        <taxon>Zoogloeaceae</taxon>
        <taxon>Thauera</taxon>
    </lineage>
</organism>
<feature type="transmembrane region" description="Helical" evidence="8">
    <location>
        <begin position="101"/>
        <end position="122"/>
    </location>
</feature>
<reference evidence="9 10" key="1">
    <citation type="submission" date="2016-12" db="EMBL/GenBank/DDBJ databases">
        <title>Complete genome sequence of Thauera chlorobenzoica, a Betaproteobacterium degrading haloaromatics anaerobically to CO2 and halides.</title>
        <authorList>
            <person name="Goris T."/>
            <person name="Mergelsberg M."/>
            <person name="Boll M."/>
        </authorList>
    </citation>
    <scope>NUCLEOTIDE SEQUENCE [LARGE SCALE GENOMIC DNA]</scope>
    <source>
        <strain evidence="9 10">3CB1</strain>
    </source>
</reference>
<dbReference type="InterPro" id="IPR036259">
    <property type="entry name" value="MFS_trans_sf"/>
</dbReference>
<dbReference type="InterPro" id="IPR050189">
    <property type="entry name" value="MFS_Efflux_Transporters"/>
</dbReference>
<keyword evidence="3 8" id="KW-0813">Transport</keyword>
<feature type="transmembrane region" description="Helical" evidence="8">
    <location>
        <begin position="165"/>
        <end position="184"/>
    </location>
</feature>
<dbReference type="SUPFAM" id="SSF103473">
    <property type="entry name" value="MFS general substrate transporter"/>
    <property type="match status" value="1"/>
</dbReference>
<evidence type="ECO:0000256" key="4">
    <source>
        <dbReference type="ARBA" id="ARBA00022475"/>
    </source>
</evidence>
<evidence type="ECO:0000256" key="2">
    <source>
        <dbReference type="ARBA" id="ARBA00006236"/>
    </source>
</evidence>
<keyword evidence="8" id="KW-0997">Cell inner membrane</keyword>
<proteinExistence type="inferred from homology"/>
<comment type="caution">
    <text evidence="8">Lacks conserved residue(s) required for the propagation of feature annotation.</text>
</comment>
<gene>
    <name evidence="9" type="ORF">Tchl_1375</name>
</gene>
<dbReference type="PANTHER" id="PTHR43124:SF3">
    <property type="entry name" value="CHLORAMPHENICOL EFFLUX PUMP RV0191"/>
    <property type="match status" value="1"/>
</dbReference>
<dbReference type="GO" id="GO:0005886">
    <property type="term" value="C:plasma membrane"/>
    <property type="evidence" value="ECO:0007669"/>
    <property type="project" value="UniProtKB-SubCell"/>
</dbReference>
<dbReference type="GO" id="GO:1990961">
    <property type="term" value="P:xenobiotic detoxification by transmembrane export across the plasma membrane"/>
    <property type="evidence" value="ECO:0007669"/>
    <property type="project" value="InterPro"/>
</dbReference>
<feature type="transmembrane region" description="Helical" evidence="8">
    <location>
        <begin position="372"/>
        <end position="391"/>
    </location>
</feature>
<dbReference type="PROSITE" id="PS50850">
    <property type="entry name" value="MFS"/>
    <property type="match status" value="1"/>
</dbReference>
<dbReference type="STRING" id="96773.Tchl_1375"/>
<feature type="transmembrane region" description="Helical" evidence="8">
    <location>
        <begin position="48"/>
        <end position="67"/>
    </location>
</feature>
<feature type="transmembrane region" description="Helical" evidence="8">
    <location>
        <begin position="76"/>
        <end position="95"/>
    </location>
</feature>
<feature type="transmembrane region" description="Helical" evidence="8">
    <location>
        <begin position="280"/>
        <end position="302"/>
    </location>
</feature>
<name>A0A1H5T7I9_9RHOO</name>
<feature type="transmembrane region" description="Helical" evidence="8">
    <location>
        <begin position="250"/>
        <end position="268"/>
    </location>
</feature>
<comment type="subcellular location">
    <subcellularLocation>
        <location evidence="8">Cell inner membrane</location>
        <topology evidence="8">Multi-pass membrane protein</topology>
    </subcellularLocation>
    <subcellularLocation>
        <location evidence="1">Cell membrane</location>
        <topology evidence="1">Multi-pass membrane protein</topology>
    </subcellularLocation>
</comment>
<evidence type="ECO:0000256" key="1">
    <source>
        <dbReference type="ARBA" id="ARBA00004651"/>
    </source>
</evidence>
<evidence type="ECO:0000313" key="9">
    <source>
        <dbReference type="EMBL" id="APR04234.1"/>
    </source>
</evidence>
<keyword evidence="5 8" id="KW-0812">Transmembrane</keyword>
<dbReference type="RefSeq" id="WP_075147738.1">
    <property type="nucleotide sequence ID" value="NZ_CP018839.1"/>
</dbReference>
<evidence type="ECO:0000256" key="8">
    <source>
        <dbReference type="RuleBase" id="RU365088"/>
    </source>
</evidence>
<feature type="transmembrane region" description="Helical" evidence="8">
    <location>
        <begin position="134"/>
        <end position="159"/>
    </location>
</feature>
<evidence type="ECO:0000256" key="7">
    <source>
        <dbReference type="ARBA" id="ARBA00023136"/>
    </source>
</evidence>
<accession>A0A1H5T7I9</accession>
<dbReference type="GO" id="GO:0042910">
    <property type="term" value="F:xenobiotic transmembrane transporter activity"/>
    <property type="evidence" value="ECO:0007669"/>
    <property type="project" value="InterPro"/>
</dbReference>
<dbReference type="InterPro" id="IPR011701">
    <property type="entry name" value="MFS"/>
</dbReference>
<dbReference type="EMBL" id="CP018839">
    <property type="protein sequence ID" value="APR04234.1"/>
    <property type="molecule type" value="Genomic_DNA"/>
</dbReference>
<dbReference type="NCBIfam" id="TIGR00710">
    <property type="entry name" value="efflux_Bcr_CflA"/>
    <property type="match status" value="1"/>
</dbReference>
<dbReference type="Pfam" id="PF07690">
    <property type="entry name" value="MFS_1"/>
    <property type="match status" value="1"/>
</dbReference>
<dbReference type="KEGG" id="tcl:Tchl_1375"/>
<evidence type="ECO:0000256" key="5">
    <source>
        <dbReference type="ARBA" id="ARBA00022692"/>
    </source>
</evidence>
<dbReference type="Gene3D" id="1.20.1720.10">
    <property type="entry name" value="Multidrug resistance protein D"/>
    <property type="match status" value="1"/>
</dbReference>